<reference evidence="2" key="2">
    <citation type="submission" date="2025-08" db="UniProtKB">
        <authorList>
            <consortium name="RefSeq"/>
        </authorList>
    </citation>
    <scope>IDENTIFICATION</scope>
    <source>
        <tissue evidence="2">Leaf</tissue>
    </source>
</reference>
<sequence length="125" mass="15181">MTGLRDAWKRHKRNIKKKYFDKNATIEQMLQNRPNEIPEVQFRQFIEYWDDEDVQRATKENNEELSKSEMFITTRTKKGRKFIQILKLQYLNFRIVKVPKKQQMMHLGLYLERSSLVGLDAMVDR</sequence>
<dbReference type="RefSeq" id="XP_075100830.1">
    <property type="nucleotide sequence ID" value="XM_075244729.1"/>
</dbReference>
<dbReference type="Proteomes" id="UP000790787">
    <property type="component" value="Chromosome 22"/>
</dbReference>
<name>A0AC58TUC2_TOBAC</name>
<protein>
    <submittedName>
        <fullName evidence="2">Uncharacterized protein LOC107788262 isoform X1</fullName>
    </submittedName>
</protein>
<gene>
    <name evidence="2" type="primary">LOC107788262</name>
</gene>
<organism evidence="1 2">
    <name type="scientific">Nicotiana tabacum</name>
    <name type="common">Common tobacco</name>
    <dbReference type="NCBI Taxonomy" id="4097"/>
    <lineage>
        <taxon>Eukaryota</taxon>
        <taxon>Viridiplantae</taxon>
        <taxon>Streptophyta</taxon>
        <taxon>Embryophyta</taxon>
        <taxon>Tracheophyta</taxon>
        <taxon>Spermatophyta</taxon>
        <taxon>Magnoliopsida</taxon>
        <taxon>eudicotyledons</taxon>
        <taxon>Gunneridae</taxon>
        <taxon>Pentapetalae</taxon>
        <taxon>asterids</taxon>
        <taxon>lamiids</taxon>
        <taxon>Solanales</taxon>
        <taxon>Solanaceae</taxon>
        <taxon>Nicotianoideae</taxon>
        <taxon>Nicotianeae</taxon>
        <taxon>Nicotiana</taxon>
    </lineage>
</organism>
<evidence type="ECO:0000313" key="1">
    <source>
        <dbReference type="Proteomes" id="UP000790787"/>
    </source>
</evidence>
<proteinExistence type="predicted"/>
<keyword evidence="1" id="KW-1185">Reference proteome</keyword>
<evidence type="ECO:0000313" key="2">
    <source>
        <dbReference type="RefSeq" id="XP_075100830.1"/>
    </source>
</evidence>
<reference evidence="1" key="1">
    <citation type="journal article" date="2014" name="Nat. Commun.">
        <title>The tobacco genome sequence and its comparison with those of tomato and potato.</title>
        <authorList>
            <person name="Sierro N."/>
            <person name="Battey J.N."/>
            <person name="Ouadi S."/>
            <person name="Bakaher N."/>
            <person name="Bovet L."/>
            <person name="Willig A."/>
            <person name="Goepfert S."/>
            <person name="Peitsch M.C."/>
            <person name="Ivanov N.V."/>
        </authorList>
    </citation>
    <scope>NUCLEOTIDE SEQUENCE [LARGE SCALE GENOMIC DNA]</scope>
</reference>
<accession>A0AC58TUC2</accession>